<dbReference type="PANTHER" id="PTHR43790:SF1">
    <property type="entry name" value="XYLOSE IMPORT ATP-BINDING PROTEIN XYLG"/>
    <property type="match status" value="1"/>
</dbReference>
<dbReference type="CDD" id="cd03215">
    <property type="entry name" value="ABC_Carb_Monos_II"/>
    <property type="match status" value="1"/>
</dbReference>
<evidence type="ECO:0000313" key="12">
    <source>
        <dbReference type="EMBL" id="KHJ69363.1"/>
    </source>
</evidence>
<dbReference type="GO" id="GO:0005886">
    <property type="term" value="C:plasma membrane"/>
    <property type="evidence" value="ECO:0007669"/>
    <property type="project" value="UniProtKB-SubCell"/>
</dbReference>
<evidence type="ECO:0000256" key="4">
    <source>
        <dbReference type="ARBA" id="ARBA00022475"/>
    </source>
</evidence>
<evidence type="ECO:0000256" key="2">
    <source>
        <dbReference type="ARBA" id="ARBA00006526"/>
    </source>
</evidence>
<keyword evidence="8" id="KW-0067">ATP-binding</keyword>
<name>A0A0B1R8K2_9GAMM</name>
<evidence type="ECO:0000256" key="9">
    <source>
        <dbReference type="ARBA" id="ARBA00022967"/>
    </source>
</evidence>
<dbReference type="InterPro" id="IPR027417">
    <property type="entry name" value="P-loop_NTPase"/>
</dbReference>
<evidence type="ECO:0000313" key="13">
    <source>
        <dbReference type="Proteomes" id="UP000030853"/>
    </source>
</evidence>
<keyword evidence="6" id="KW-0677">Repeat</keyword>
<evidence type="ECO:0000259" key="11">
    <source>
        <dbReference type="PROSITE" id="PS50893"/>
    </source>
</evidence>
<keyword evidence="5" id="KW-0762">Sugar transport</keyword>
<evidence type="ECO:0000256" key="1">
    <source>
        <dbReference type="ARBA" id="ARBA00004417"/>
    </source>
</evidence>
<evidence type="ECO:0000256" key="7">
    <source>
        <dbReference type="ARBA" id="ARBA00022741"/>
    </source>
</evidence>
<reference evidence="12 13" key="1">
    <citation type="submission" date="2014-11" db="EMBL/GenBank/DDBJ databases">
        <title>Genome sequencing of Pantoea rodasii ND03.</title>
        <authorList>
            <person name="Muhamad Yunos N.Y."/>
            <person name="Chan K.-G."/>
        </authorList>
    </citation>
    <scope>NUCLEOTIDE SEQUENCE [LARGE SCALE GENOMIC DNA]</scope>
    <source>
        <strain evidence="12 13">ND03</strain>
    </source>
</reference>
<evidence type="ECO:0000256" key="6">
    <source>
        <dbReference type="ARBA" id="ARBA00022737"/>
    </source>
</evidence>
<keyword evidence="3" id="KW-0813">Transport</keyword>
<accession>A0A0B1R8K2</accession>
<dbReference type="Gene3D" id="3.40.50.300">
    <property type="entry name" value="P-loop containing nucleotide triphosphate hydrolases"/>
    <property type="match status" value="2"/>
</dbReference>
<dbReference type="AlphaFoldDB" id="A0A0B1R8K2"/>
<dbReference type="EMBL" id="JTJJ01000017">
    <property type="protein sequence ID" value="KHJ69363.1"/>
    <property type="molecule type" value="Genomic_DNA"/>
</dbReference>
<dbReference type="Pfam" id="PF00005">
    <property type="entry name" value="ABC_tran"/>
    <property type="match status" value="2"/>
</dbReference>
<feature type="domain" description="ABC transporter" evidence="11">
    <location>
        <begin position="4"/>
        <end position="240"/>
    </location>
</feature>
<dbReference type="PANTHER" id="PTHR43790">
    <property type="entry name" value="CARBOHYDRATE TRANSPORT ATP-BINDING PROTEIN MG119-RELATED"/>
    <property type="match status" value="1"/>
</dbReference>
<evidence type="ECO:0000256" key="8">
    <source>
        <dbReference type="ARBA" id="ARBA00022840"/>
    </source>
</evidence>
<comment type="similarity">
    <text evidence="2">Belongs to the ABC transporter superfamily. Drug exporter-2 (TC 3.A.1.117) family.</text>
</comment>
<dbReference type="PROSITE" id="PS50893">
    <property type="entry name" value="ABC_TRANSPORTER_2"/>
    <property type="match status" value="2"/>
</dbReference>
<gene>
    <name evidence="12" type="ORF">QU24_04200</name>
</gene>
<comment type="subcellular location">
    <subcellularLocation>
        <location evidence="1">Cell inner membrane</location>
        <topology evidence="1">Peripheral membrane protein</topology>
    </subcellularLocation>
</comment>
<evidence type="ECO:0000256" key="10">
    <source>
        <dbReference type="ARBA" id="ARBA00023136"/>
    </source>
</evidence>
<dbReference type="Proteomes" id="UP000030853">
    <property type="component" value="Unassembled WGS sequence"/>
</dbReference>
<sequence>MQFLSVANVTKKFGGVTALNDVSFDINEGEIHGLVGENGCGKSTLMKIIAGVEARDRGTLTVKNQSVQRFTAMDAVKQGIGIIYQDLSLFPNLTVLENIYISQMLNDRKALVHSRTYQENVEKIIAQLGIRLDLDATVDELPIAKQQLVAIARALVNESKLIILDEPTTALTRSEINSLFAILRQLKQQGIAFIFISHKLNELLEICDRVTVMRDGKVIDCQPTAQLTSGDIENLMLGYALTFETRQSSASQDVLLSVRHLSKRNSFQDVSFDLHKGEVLGIAGLLGAGRTELAMALFGVEPAQSGEIYLQGQRVEINSIHTAVKNGIAYVPEDRLAQGLVMEQSIAANAAICTLDHYLTPMRLLNGRKMRETVEGLLKGMQVKYGSQDQPIRMLSGGNQQKVVLAKWLAMRPQVFILDSPTVGIDVGAKNYIYQTVKAKAQEGMGIIFISDELPELLANCDRIIMMQRGRLGKSWRSDEIDNETLQREIERQ</sequence>
<dbReference type="InterPro" id="IPR003593">
    <property type="entry name" value="AAA+_ATPase"/>
</dbReference>
<organism evidence="12 13">
    <name type="scientific">Pantoea rodasii</name>
    <dbReference type="NCBI Taxonomy" id="1076549"/>
    <lineage>
        <taxon>Bacteria</taxon>
        <taxon>Pseudomonadati</taxon>
        <taxon>Pseudomonadota</taxon>
        <taxon>Gammaproteobacteria</taxon>
        <taxon>Enterobacterales</taxon>
        <taxon>Erwiniaceae</taxon>
        <taxon>Pantoea</taxon>
    </lineage>
</organism>
<feature type="domain" description="ABC transporter" evidence="11">
    <location>
        <begin position="249"/>
        <end position="493"/>
    </location>
</feature>
<dbReference type="PROSITE" id="PS00211">
    <property type="entry name" value="ABC_TRANSPORTER_1"/>
    <property type="match status" value="1"/>
</dbReference>
<keyword evidence="4" id="KW-1003">Cell membrane</keyword>
<dbReference type="FunFam" id="3.40.50.300:FF:000127">
    <property type="entry name" value="Ribose import ATP-binding protein RbsA"/>
    <property type="match status" value="1"/>
</dbReference>
<keyword evidence="7" id="KW-0547">Nucleotide-binding</keyword>
<dbReference type="InterPro" id="IPR017871">
    <property type="entry name" value="ABC_transporter-like_CS"/>
</dbReference>
<dbReference type="RefSeq" id="WP_039328674.1">
    <property type="nucleotide sequence ID" value="NZ_JTJJ01000017.1"/>
</dbReference>
<dbReference type="GO" id="GO:0005524">
    <property type="term" value="F:ATP binding"/>
    <property type="evidence" value="ECO:0007669"/>
    <property type="project" value="UniProtKB-KW"/>
</dbReference>
<protein>
    <submittedName>
        <fullName evidence="12">ABC transporter</fullName>
    </submittedName>
</protein>
<dbReference type="GO" id="GO:0016887">
    <property type="term" value="F:ATP hydrolysis activity"/>
    <property type="evidence" value="ECO:0007669"/>
    <property type="project" value="InterPro"/>
</dbReference>
<evidence type="ECO:0000256" key="3">
    <source>
        <dbReference type="ARBA" id="ARBA00022448"/>
    </source>
</evidence>
<proteinExistence type="inferred from homology"/>
<keyword evidence="9" id="KW-1278">Translocase</keyword>
<evidence type="ECO:0000256" key="5">
    <source>
        <dbReference type="ARBA" id="ARBA00022597"/>
    </source>
</evidence>
<dbReference type="SUPFAM" id="SSF52540">
    <property type="entry name" value="P-loop containing nucleoside triphosphate hydrolases"/>
    <property type="match status" value="2"/>
</dbReference>
<keyword evidence="10" id="KW-0472">Membrane</keyword>
<dbReference type="InterPro" id="IPR003439">
    <property type="entry name" value="ABC_transporter-like_ATP-bd"/>
</dbReference>
<dbReference type="CDD" id="cd03216">
    <property type="entry name" value="ABC_Carb_Monos_I"/>
    <property type="match status" value="1"/>
</dbReference>
<dbReference type="SMART" id="SM00382">
    <property type="entry name" value="AAA"/>
    <property type="match status" value="2"/>
</dbReference>
<comment type="caution">
    <text evidence="12">The sequence shown here is derived from an EMBL/GenBank/DDBJ whole genome shotgun (WGS) entry which is preliminary data.</text>
</comment>
<dbReference type="InterPro" id="IPR050107">
    <property type="entry name" value="ABC_carbohydrate_import_ATPase"/>
</dbReference>